<dbReference type="GO" id="GO:1902600">
    <property type="term" value="P:proton transmembrane transport"/>
    <property type="evidence" value="ECO:0007669"/>
    <property type="project" value="UniProtKB-KW"/>
</dbReference>
<evidence type="ECO:0000256" key="14">
    <source>
        <dbReference type="SAM" id="Phobius"/>
    </source>
</evidence>
<gene>
    <name evidence="19" type="ORF">XYCOK13_19260</name>
</gene>
<dbReference type="PRINTS" id="PR01434">
    <property type="entry name" value="NADHDHGNASE5"/>
</dbReference>
<dbReference type="PANTHER" id="PTHR43373:SF1">
    <property type="entry name" value="NA(+)_H(+) ANTIPORTER SUBUNIT A"/>
    <property type="match status" value="1"/>
</dbReference>
<sequence>MSLLHFMILTPFVFAVFVPLFRTYMRNIHTGWFVLAVPLILFSYFASHLSTNLGFAPVTYSIPWIEKLDIHFTVYLDGLSLLLSLIITAIGALVIFYSIYYMSKERESLHNFYIYLLMFMGAMLGVVLSDNLMVLYLFWELTSVASFLLIAYWFQRQKPRYGAQKSMLITITGGFFMLLGFLLVYAMTGTFSLREIIADTSLITEHALFVPAMLLILFGAFTKSAQFPFHIWLPDAMEAPTPISAYLHSATMVKAGVYLVARFTPVFGGTTEWFWIIASFGIVTLFWGSFMAIRQSDLKALLAYSTISQLGLIMSLLGIGSMALHPDQAANSMLLAGATLAAVFHLFNHSMFKGCLFMVIGILDHETGTRDIRRLGGLMSLMPVSFTLTVIGGLSMAGLPPFSGFLSKEMFFTGVLSAYRSMDGWVVLVPVLAWVASILTFVYSMILIFRTFTGPFKQEQLDKTPHEAPFGMLLSPLILASIVVITFFFPNLLSYTILEPAMHAILPSLLQGEEVFTVKIKPWHGWNTELFMTLGVVAIGALLYIYRRYWSGIYEWLTPKFSLNHLYDRGLVGMENMSARITRLHMTGYLRDYLAYVFAFLIFVVGGSLIMQNALRLDISSGAVISIYEYVLGISIAGTALFVVFSNSRLISIITVGAIGYIVSLFFVIFRAPDLALTQLVVETMTTAIFLLCFYFLPKLKKEITRIRFRLSNFIISLGVGVTLTLIGLSVQNYRLFEPISSYFEESYTLAGAKNMVNAILVDFRAFDTMLEIVVLFIAGAGVFTLIKLRQSRRNAE</sequence>
<dbReference type="InterPro" id="IPR001516">
    <property type="entry name" value="Proton_antipo_N"/>
</dbReference>
<evidence type="ECO:0000313" key="19">
    <source>
        <dbReference type="EMBL" id="GIQ69102.1"/>
    </source>
</evidence>
<comment type="caution">
    <text evidence="19">The sequence shown here is derived from an EMBL/GenBank/DDBJ whole genome shotgun (WGS) entry which is preliminary data.</text>
</comment>
<feature type="domain" description="NADH:quinone oxidoreductase/Mrp antiporter transmembrane" evidence="15">
    <location>
        <begin position="129"/>
        <end position="419"/>
    </location>
</feature>
<dbReference type="Pfam" id="PF00361">
    <property type="entry name" value="Proton_antipo_M"/>
    <property type="match status" value="1"/>
</dbReference>
<feature type="transmembrane region" description="Helical" evidence="14">
    <location>
        <begin position="769"/>
        <end position="787"/>
    </location>
</feature>
<keyword evidence="10" id="KW-0406">Ion transport</keyword>
<dbReference type="InterPro" id="IPR001750">
    <property type="entry name" value="ND/Mrp_TM"/>
</dbReference>
<evidence type="ECO:0000256" key="13">
    <source>
        <dbReference type="RuleBase" id="RU000320"/>
    </source>
</evidence>
<dbReference type="Pfam" id="PF20501">
    <property type="entry name" value="MbhE"/>
    <property type="match status" value="1"/>
</dbReference>
<keyword evidence="5" id="KW-1003">Cell membrane</keyword>
<feature type="domain" description="NADH-Ubiquinone oxidoreductase (complex I) chain 5 N-terminal" evidence="16">
    <location>
        <begin position="65"/>
        <end position="112"/>
    </location>
</feature>
<keyword evidence="3" id="KW-0813">Transport</keyword>
<dbReference type="InterPro" id="IPR046806">
    <property type="entry name" value="MrpA_C/MbhE"/>
</dbReference>
<feature type="transmembrane region" description="Helical" evidence="14">
    <location>
        <begin position="375"/>
        <end position="399"/>
    </location>
</feature>
<evidence type="ECO:0000259" key="15">
    <source>
        <dbReference type="Pfam" id="PF00361"/>
    </source>
</evidence>
<evidence type="ECO:0000256" key="4">
    <source>
        <dbReference type="ARBA" id="ARBA00022449"/>
    </source>
</evidence>
<evidence type="ECO:0000256" key="2">
    <source>
        <dbReference type="ARBA" id="ARBA00008483"/>
    </source>
</evidence>
<feature type="transmembrane region" description="Helical" evidence="14">
    <location>
        <begin position="336"/>
        <end position="363"/>
    </location>
</feature>
<feature type="transmembrane region" description="Helical" evidence="14">
    <location>
        <begin position="593"/>
        <end position="615"/>
    </location>
</feature>
<name>A0A8J4H412_9BACL</name>
<evidence type="ECO:0000256" key="7">
    <source>
        <dbReference type="ARBA" id="ARBA00022781"/>
    </source>
</evidence>
<evidence type="ECO:0000259" key="16">
    <source>
        <dbReference type="Pfam" id="PF00662"/>
    </source>
</evidence>
<proteinExistence type="inferred from homology"/>
<dbReference type="InterPro" id="IPR050616">
    <property type="entry name" value="CPA3_Na-H_Antiporter_A"/>
</dbReference>
<keyword evidence="11 14" id="KW-0472">Membrane</keyword>
<evidence type="ECO:0000256" key="12">
    <source>
        <dbReference type="ARBA" id="ARBA00023201"/>
    </source>
</evidence>
<keyword evidence="12" id="KW-0739">Sodium transport</keyword>
<evidence type="ECO:0000256" key="1">
    <source>
        <dbReference type="ARBA" id="ARBA00004651"/>
    </source>
</evidence>
<feature type="domain" description="MrpA C-terminal/MbhD" evidence="17">
    <location>
        <begin position="636"/>
        <end position="699"/>
    </location>
</feature>
<feature type="domain" description="MrpA C-terminal/MbhE" evidence="18">
    <location>
        <begin position="710"/>
        <end position="788"/>
    </location>
</feature>
<dbReference type="RefSeq" id="WP_213411912.1">
    <property type="nucleotide sequence ID" value="NZ_BOVK01000024.1"/>
</dbReference>
<dbReference type="AlphaFoldDB" id="A0A8J4H412"/>
<dbReference type="PANTHER" id="PTHR43373">
    <property type="entry name" value="NA(+)/H(+) ANTIPORTER SUBUNIT"/>
    <property type="match status" value="1"/>
</dbReference>
<protein>
    <submittedName>
        <fullName evidence="19">Na+/H+ antiporter subunit A</fullName>
    </submittedName>
</protein>
<dbReference type="GO" id="GO:0006814">
    <property type="term" value="P:sodium ion transport"/>
    <property type="evidence" value="ECO:0007669"/>
    <property type="project" value="UniProtKB-KW"/>
</dbReference>
<feature type="transmembrane region" description="Helical" evidence="14">
    <location>
        <begin position="206"/>
        <end position="222"/>
    </location>
</feature>
<feature type="transmembrane region" description="Helical" evidence="14">
    <location>
        <begin position="32"/>
        <end position="58"/>
    </location>
</feature>
<feature type="transmembrane region" description="Helical" evidence="14">
    <location>
        <begin position="243"/>
        <end position="261"/>
    </location>
</feature>
<evidence type="ECO:0000313" key="20">
    <source>
        <dbReference type="Proteomes" id="UP000677918"/>
    </source>
</evidence>
<keyword evidence="20" id="KW-1185">Reference proteome</keyword>
<comment type="subcellular location">
    <subcellularLocation>
        <location evidence="1">Cell membrane</location>
        <topology evidence="1">Multi-pass membrane protein</topology>
    </subcellularLocation>
    <subcellularLocation>
        <location evidence="13">Membrane</location>
        <topology evidence="13">Multi-pass membrane protein</topology>
    </subcellularLocation>
</comment>
<evidence type="ECO:0000256" key="6">
    <source>
        <dbReference type="ARBA" id="ARBA00022692"/>
    </source>
</evidence>
<evidence type="ECO:0000259" key="18">
    <source>
        <dbReference type="Pfam" id="PF20501"/>
    </source>
</evidence>
<keyword evidence="9" id="KW-0915">Sodium</keyword>
<feature type="transmembrane region" description="Helical" evidence="14">
    <location>
        <begin position="650"/>
        <end position="670"/>
    </location>
</feature>
<dbReference type="GO" id="GO:0015297">
    <property type="term" value="F:antiporter activity"/>
    <property type="evidence" value="ECO:0007669"/>
    <property type="project" value="UniProtKB-KW"/>
</dbReference>
<feature type="transmembrane region" description="Helical" evidence="14">
    <location>
        <begin position="627"/>
        <end position="645"/>
    </location>
</feature>
<organism evidence="19 20">
    <name type="scientific">Xylanibacillus composti</name>
    <dbReference type="NCBI Taxonomy" id="1572762"/>
    <lineage>
        <taxon>Bacteria</taxon>
        <taxon>Bacillati</taxon>
        <taxon>Bacillota</taxon>
        <taxon>Bacilli</taxon>
        <taxon>Bacillales</taxon>
        <taxon>Paenibacillaceae</taxon>
        <taxon>Xylanibacillus</taxon>
    </lineage>
</organism>
<feature type="transmembrane region" description="Helical" evidence="14">
    <location>
        <begin position="273"/>
        <end position="293"/>
    </location>
</feature>
<feature type="transmembrane region" description="Helical" evidence="14">
    <location>
        <begin position="78"/>
        <end position="100"/>
    </location>
</feature>
<dbReference type="InterPro" id="IPR025383">
    <property type="entry name" value="MrpA_C/MbhD"/>
</dbReference>
<feature type="transmembrane region" description="Helical" evidence="14">
    <location>
        <begin position="425"/>
        <end position="449"/>
    </location>
</feature>
<feature type="transmembrane region" description="Helical" evidence="14">
    <location>
        <begin position="6"/>
        <end position="25"/>
    </location>
</feature>
<dbReference type="Pfam" id="PF13244">
    <property type="entry name" value="MbhD"/>
    <property type="match status" value="1"/>
</dbReference>
<keyword evidence="4" id="KW-0050">Antiport</keyword>
<evidence type="ECO:0000256" key="8">
    <source>
        <dbReference type="ARBA" id="ARBA00022989"/>
    </source>
</evidence>
<dbReference type="Proteomes" id="UP000677918">
    <property type="component" value="Unassembled WGS sequence"/>
</dbReference>
<dbReference type="EMBL" id="BOVK01000024">
    <property type="protein sequence ID" value="GIQ69102.1"/>
    <property type="molecule type" value="Genomic_DNA"/>
</dbReference>
<feature type="transmembrane region" description="Helical" evidence="14">
    <location>
        <begin position="470"/>
        <end position="489"/>
    </location>
</feature>
<feature type="transmembrane region" description="Helical" evidence="14">
    <location>
        <begin position="112"/>
        <end position="128"/>
    </location>
</feature>
<comment type="similarity">
    <text evidence="2">Belongs to the CPA3 antiporters (TC 2.A.63) subunit A family.</text>
</comment>
<evidence type="ECO:0000256" key="3">
    <source>
        <dbReference type="ARBA" id="ARBA00022448"/>
    </source>
</evidence>
<feature type="transmembrane region" description="Helical" evidence="14">
    <location>
        <begin position="709"/>
        <end position="731"/>
    </location>
</feature>
<evidence type="ECO:0000256" key="11">
    <source>
        <dbReference type="ARBA" id="ARBA00023136"/>
    </source>
</evidence>
<feature type="transmembrane region" description="Helical" evidence="14">
    <location>
        <begin position="676"/>
        <end position="697"/>
    </location>
</feature>
<evidence type="ECO:0000259" key="17">
    <source>
        <dbReference type="Pfam" id="PF13244"/>
    </source>
</evidence>
<feature type="transmembrane region" description="Helical" evidence="14">
    <location>
        <begin position="134"/>
        <end position="154"/>
    </location>
</feature>
<reference evidence="19" key="1">
    <citation type="submission" date="2021-04" db="EMBL/GenBank/DDBJ databases">
        <title>Draft genome sequence of Xylanibacillus composti strain K13.</title>
        <authorList>
            <person name="Uke A."/>
            <person name="Chhe C."/>
            <person name="Baramee S."/>
            <person name="Kosugi A."/>
        </authorList>
    </citation>
    <scope>NUCLEOTIDE SEQUENCE</scope>
    <source>
        <strain evidence="19">K13</strain>
    </source>
</reference>
<feature type="transmembrane region" description="Helical" evidence="14">
    <location>
        <begin position="166"/>
        <end position="186"/>
    </location>
</feature>
<dbReference type="NCBIfam" id="TIGR00940">
    <property type="entry name" value="2a6301s01"/>
    <property type="match status" value="1"/>
</dbReference>
<evidence type="ECO:0000256" key="9">
    <source>
        <dbReference type="ARBA" id="ARBA00023053"/>
    </source>
</evidence>
<feature type="transmembrane region" description="Helical" evidence="14">
    <location>
        <begin position="530"/>
        <end position="546"/>
    </location>
</feature>
<dbReference type="NCBIfam" id="NF009285">
    <property type="entry name" value="PRK12645.1"/>
    <property type="match status" value="1"/>
</dbReference>
<evidence type="ECO:0000256" key="10">
    <source>
        <dbReference type="ARBA" id="ARBA00023065"/>
    </source>
</evidence>
<dbReference type="Pfam" id="PF00662">
    <property type="entry name" value="Proton_antipo_N"/>
    <property type="match status" value="1"/>
</dbReference>
<keyword evidence="8 14" id="KW-1133">Transmembrane helix</keyword>
<dbReference type="InterPro" id="IPR005663">
    <property type="entry name" value="MrpA/MnhA1/PhaAB"/>
</dbReference>
<feature type="transmembrane region" description="Helical" evidence="14">
    <location>
        <begin position="300"/>
        <end position="324"/>
    </location>
</feature>
<keyword evidence="7" id="KW-0375">Hydrogen ion transport</keyword>
<dbReference type="GO" id="GO:0005886">
    <property type="term" value="C:plasma membrane"/>
    <property type="evidence" value="ECO:0007669"/>
    <property type="project" value="UniProtKB-SubCell"/>
</dbReference>
<keyword evidence="6 13" id="KW-0812">Transmembrane</keyword>
<accession>A0A8J4H412</accession>
<evidence type="ECO:0000256" key="5">
    <source>
        <dbReference type="ARBA" id="ARBA00022475"/>
    </source>
</evidence>